<gene>
    <name evidence="2" type="ORF">N7492_000561</name>
</gene>
<dbReference type="Proteomes" id="UP001146351">
    <property type="component" value="Unassembled WGS sequence"/>
</dbReference>
<proteinExistence type="predicted"/>
<dbReference type="EMBL" id="JAPQKO010000001">
    <property type="protein sequence ID" value="KAJ5182945.1"/>
    <property type="molecule type" value="Genomic_DNA"/>
</dbReference>
<reference evidence="2" key="1">
    <citation type="submission" date="2022-11" db="EMBL/GenBank/DDBJ databases">
        <authorList>
            <person name="Petersen C."/>
        </authorList>
    </citation>
    <scope>NUCLEOTIDE SEQUENCE</scope>
    <source>
        <strain evidence="2">IBT 21917</strain>
    </source>
</reference>
<dbReference type="AlphaFoldDB" id="A0A9W9IQN5"/>
<organism evidence="2 3">
    <name type="scientific">Penicillium capsulatum</name>
    <dbReference type="NCBI Taxonomy" id="69766"/>
    <lineage>
        <taxon>Eukaryota</taxon>
        <taxon>Fungi</taxon>
        <taxon>Dikarya</taxon>
        <taxon>Ascomycota</taxon>
        <taxon>Pezizomycotina</taxon>
        <taxon>Eurotiomycetes</taxon>
        <taxon>Eurotiomycetidae</taxon>
        <taxon>Eurotiales</taxon>
        <taxon>Aspergillaceae</taxon>
        <taxon>Penicillium</taxon>
    </lineage>
</organism>
<keyword evidence="1" id="KW-0472">Membrane</keyword>
<accession>A0A9W9IQN5</accession>
<reference evidence="2" key="2">
    <citation type="journal article" date="2023" name="IMA Fungus">
        <title>Comparative genomic study of the Penicillium genus elucidates a diverse pangenome and 15 lateral gene transfer events.</title>
        <authorList>
            <person name="Petersen C."/>
            <person name="Sorensen T."/>
            <person name="Nielsen M.R."/>
            <person name="Sondergaard T.E."/>
            <person name="Sorensen J.L."/>
            <person name="Fitzpatrick D.A."/>
            <person name="Frisvad J.C."/>
            <person name="Nielsen K.L."/>
        </authorList>
    </citation>
    <scope>NUCLEOTIDE SEQUENCE</scope>
    <source>
        <strain evidence="2">IBT 21917</strain>
    </source>
</reference>
<keyword evidence="1" id="KW-0812">Transmembrane</keyword>
<evidence type="ECO:0000313" key="3">
    <source>
        <dbReference type="Proteomes" id="UP001146351"/>
    </source>
</evidence>
<keyword evidence="3" id="KW-1185">Reference proteome</keyword>
<feature type="transmembrane region" description="Helical" evidence="1">
    <location>
        <begin position="121"/>
        <end position="143"/>
    </location>
</feature>
<feature type="transmembrane region" description="Helical" evidence="1">
    <location>
        <begin position="149"/>
        <end position="171"/>
    </location>
</feature>
<evidence type="ECO:0000256" key="1">
    <source>
        <dbReference type="SAM" id="Phobius"/>
    </source>
</evidence>
<protein>
    <submittedName>
        <fullName evidence="2">Uncharacterized protein</fullName>
    </submittedName>
</protein>
<evidence type="ECO:0000313" key="2">
    <source>
        <dbReference type="EMBL" id="KAJ5182945.1"/>
    </source>
</evidence>
<comment type="caution">
    <text evidence="2">The sequence shown here is derived from an EMBL/GenBank/DDBJ whole genome shotgun (WGS) entry which is preliminary data.</text>
</comment>
<keyword evidence="1" id="KW-1133">Transmembrane helix</keyword>
<dbReference type="OrthoDB" id="5392540at2759"/>
<sequence length="516" mass="58378">MDDFVKKYLADNKINDLDDFREKTMNEFYDRDDSRKAACSVAESNMECPFPDIEDACKEHSAHNPREVKGLMMAYSAVRFTHFINQLWSAVDKVQNTINNVISAVVSQIVIPADIQTWTKIMSIAAAVTGLIIAAAVVIQILVPEGAPTVAAGFYVGGSIALSNAFAWSAAAGALKEDPGQADVQLKKVSHYNEDAFNELEGMKDLVSKMMSNKNFGQKNIHDLFKGGHWLNDELWDTVNKNGFDDKLTAWFRRLIVAEYVTKAFRDIDAYIIFVPYDEEMPYLKEHWKFDKDIDSWAGGEQWGAKSKKKGPWGFHKEHCEKYFKGNKGWKYSADCDMTFGPGGRPGMSMISRPSKEGSESQTWLENPITDDKMKISTHNIMKSAIYGQQQHGFNFSITQKEWSEVLDKDKGRTLRNVFSRMPDDEPGLYPLPVCVVHDLVNVPGIEVVMNDFFDSHFEEWYPHSTTGPCSCAKYEYTPEGGKKGRFMDFITKNAKKAIGDKCKVRKGDEKKKIDT</sequence>
<name>A0A9W9IQN5_9EURO</name>